<dbReference type="AlphaFoldDB" id="A0A4U5JVW8"/>
<organism evidence="4 5">
    <name type="scientific">Luteimonas gilva</name>
    <dbReference type="NCBI Taxonomy" id="2572684"/>
    <lineage>
        <taxon>Bacteria</taxon>
        <taxon>Pseudomonadati</taxon>
        <taxon>Pseudomonadota</taxon>
        <taxon>Gammaproteobacteria</taxon>
        <taxon>Lysobacterales</taxon>
        <taxon>Lysobacteraceae</taxon>
        <taxon>Luteimonas</taxon>
    </lineage>
</organism>
<protein>
    <submittedName>
        <fullName evidence="4">DUF2846 domain-containing protein</fullName>
    </submittedName>
</protein>
<sequence>MNRSIRHAVFVLSLLPAFAFAGDGSLSWRKDKGELDPSKRVQVAAAQTASPQSAEAPAQQAQPAPAAASAQEAQAAAAAEPSAAPASAAANGLIGAPPSGKGQIVFFRPSKFAGAAVGFKVREGQTELGKLRSGKYFVAAVDPGQHQYTVHSEAEDVLTMEIEAGETYYVQGTINMGFLVGRPNLSPSDAATFNGMAAKLEKAQ</sequence>
<reference evidence="4 5" key="1">
    <citation type="submission" date="2019-04" db="EMBL/GenBank/DDBJ databases">
        <title>Reference strain of H23.</title>
        <authorList>
            <person name="Luo X."/>
        </authorList>
    </citation>
    <scope>NUCLEOTIDE SEQUENCE [LARGE SCALE GENOMIC DNA]</scope>
    <source>
        <strain evidence="4 5">H23</strain>
    </source>
</reference>
<dbReference type="OrthoDB" id="7428674at2"/>
<comment type="caution">
    <text evidence="4">The sequence shown here is derived from an EMBL/GenBank/DDBJ whole genome shotgun (WGS) entry which is preliminary data.</text>
</comment>
<keyword evidence="2" id="KW-0732">Signal</keyword>
<feature type="domain" description="DUF2846" evidence="3">
    <location>
        <begin position="99"/>
        <end position="177"/>
    </location>
</feature>
<gene>
    <name evidence="4" type="ORF">FCE95_05655</name>
</gene>
<evidence type="ECO:0000313" key="5">
    <source>
        <dbReference type="Proteomes" id="UP000308707"/>
    </source>
</evidence>
<dbReference type="Proteomes" id="UP000308707">
    <property type="component" value="Unassembled WGS sequence"/>
</dbReference>
<feature type="region of interest" description="Disordered" evidence="1">
    <location>
        <begin position="46"/>
        <end position="69"/>
    </location>
</feature>
<evidence type="ECO:0000259" key="3">
    <source>
        <dbReference type="Pfam" id="PF11008"/>
    </source>
</evidence>
<dbReference type="EMBL" id="SZUA01000001">
    <property type="protein sequence ID" value="TKR33765.1"/>
    <property type="molecule type" value="Genomic_DNA"/>
</dbReference>
<dbReference type="RefSeq" id="WP_137265971.1">
    <property type="nucleotide sequence ID" value="NZ_SZUA01000001.1"/>
</dbReference>
<accession>A0A4U5JVW8</accession>
<dbReference type="InterPro" id="IPR022548">
    <property type="entry name" value="DUF2846"/>
</dbReference>
<keyword evidence="5" id="KW-1185">Reference proteome</keyword>
<dbReference type="Pfam" id="PF11008">
    <property type="entry name" value="DUF2846"/>
    <property type="match status" value="1"/>
</dbReference>
<evidence type="ECO:0000256" key="1">
    <source>
        <dbReference type="SAM" id="MobiDB-lite"/>
    </source>
</evidence>
<proteinExistence type="predicted"/>
<feature type="signal peptide" evidence="2">
    <location>
        <begin position="1"/>
        <end position="21"/>
    </location>
</feature>
<evidence type="ECO:0000256" key="2">
    <source>
        <dbReference type="SAM" id="SignalP"/>
    </source>
</evidence>
<name>A0A4U5JVW8_9GAMM</name>
<feature type="chain" id="PRO_5020203321" evidence="2">
    <location>
        <begin position="22"/>
        <end position="204"/>
    </location>
</feature>
<evidence type="ECO:0000313" key="4">
    <source>
        <dbReference type="EMBL" id="TKR33765.1"/>
    </source>
</evidence>